<keyword evidence="3" id="KW-1185">Reference proteome</keyword>
<feature type="transmembrane region" description="Helical" evidence="1">
    <location>
        <begin position="135"/>
        <end position="154"/>
    </location>
</feature>
<reference evidence="2 3" key="1">
    <citation type="submission" date="2019-06" db="EMBL/GenBank/DDBJ databases">
        <title>Flavobacteriaceae Paucihalobacterium erythroidium CWB-1, complete genome.</title>
        <authorList>
            <person name="Wu S."/>
        </authorList>
    </citation>
    <scope>NUCLEOTIDE SEQUENCE [LARGE SCALE GENOMIC DNA]</scope>
    <source>
        <strain evidence="2 3">CWB-1</strain>
    </source>
</reference>
<keyword evidence="1" id="KW-0812">Transmembrane</keyword>
<feature type="transmembrane region" description="Helical" evidence="1">
    <location>
        <begin position="205"/>
        <end position="223"/>
    </location>
</feature>
<evidence type="ECO:0000313" key="2">
    <source>
        <dbReference type="EMBL" id="TPV34209.1"/>
    </source>
</evidence>
<dbReference type="OrthoDB" id="1467772at2"/>
<evidence type="ECO:0008006" key="4">
    <source>
        <dbReference type="Google" id="ProtNLM"/>
    </source>
</evidence>
<evidence type="ECO:0000256" key="1">
    <source>
        <dbReference type="SAM" id="Phobius"/>
    </source>
</evidence>
<gene>
    <name evidence="2" type="ORF">FJ651_08615</name>
</gene>
<feature type="transmembrane region" description="Helical" evidence="1">
    <location>
        <begin position="98"/>
        <end position="114"/>
    </location>
</feature>
<dbReference type="AlphaFoldDB" id="A0A506PKN6"/>
<feature type="transmembrane region" description="Helical" evidence="1">
    <location>
        <begin position="12"/>
        <end position="33"/>
    </location>
</feature>
<dbReference type="RefSeq" id="WP_140990103.1">
    <property type="nucleotide sequence ID" value="NZ_VHIQ01000003.1"/>
</dbReference>
<feature type="transmembrane region" description="Helical" evidence="1">
    <location>
        <begin position="73"/>
        <end position="92"/>
    </location>
</feature>
<feature type="transmembrane region" description="Helical" evidence="1">
    <location>
        <begin position="260"/>
        <end position="280"/>
    </location>
</feature>
<sequence>MHNLKKWFEFYLNASVHVALAAVSLTLITAYEFAIKPDISLILFVFFATISAYNFVKYFGIDKAHFKVRTSNLNLIFWSSLCCVILAGYFMMFLKTEALAVIAVSGLITWFYAFPKSPFRLLSKDIRNLRMIPGLKVYLVALVWSLITFMLLLVENDVELLLLIWISFVQRFLILVVLILPFEIRDLQFDSLKLQTIPQKIGVKNTKLVGFIMILAIAILEYVKQQDATVYRLSLLTILIISAVFLFFSRKNSNQVYTGFWVESIPVIWLVLMLLFKFLLDG</sequence>
<keyword evidence="1" id="KW-0472">Membrane</keyword>
<proteinExistence type="predicted"/>
<name>A0A506PKN6_9FLAO</name>
<feature type="transmembrane region" description="Helical" evidence="1">
    <location>
        <begin position="160"/>
        <end position="184"/>
    </location>
</feature>
<feature type="transmembrane region" description="Helical" evidence="1">
    <location>
        <begin position="39"/>
        <end position="61"/>
    </location>
</feature>
<feature type="transmembrane region" description="Helical" evidence="1">
    <location>
        <begin position="229"/>
        <end position="248"/>
    </location>
</feature>
<protein>
    <recommendedName>
        <fullName evidence="4">Prenyltransferase</fullName>
    </recommendedName>
</protein>
<dbReference type="EMBL" id="VHIQ01000003">
    <property type="protein sequence ID" value="TPV34209.1"/>
    <property type="molecule type" value="Genomic_DNA"/>
</dbReference>
<accession>A0A506PKN6</accession>
<evidence type="ECO:0000313" key="3">
    <source>
        <dbReference type="Proteomes" id="UP000317332"/>
    </source>
</evidence>
<comment type="caution">
    <text evidence="2">The sequence shown here is derived from an EMBL/GenBank/DDBJ whole genome shotgun (WGS) entry which is preliminary data.</text>
</comment>
<keyword evidence="1" id="KW-1133">Transmembrane helix</keyword>
<dbReference type="Proteomes" id="UP000317332">
    <property type="component" value="Unassembled WGS sequence"/>
</dbReference>
<organism evidence="2 3">
    <name type="scientific">Paucihalobacter ruber</name>
    <dbReference type="NCBI Taxonomy" id="2567861"/>
    <lineage>
        <taxon>Bacteria</taxon>
        <taxon>Pseudomonadati</taxon>
        <taxon>Bacteroidota</taxon>
        <taxon>Flavobacteriia</taxon>
        <taxon>Flavobacteriales</taxon>
        <taxon>Flavobacteriaceae</taxon>
        <taxon>Paucihalobacter</taxon>
    </lineage>
</organism>